<dbReference type="GO" id="GO:0016829">
    <property type="term" value="F:lyase activity"/>
    <property type="evidence" value="ECO:0007669"/>
    <property type="project" value="UniProtKB-KW"/>
</dbReference>
<organism evidence="1 2">
    <name type="scientific">Novosphingobium marinum</name>
    <dbReference type="NCBI Taxonomy" id="1514948"/>
    <lineage>
        <taxon>Bacteria</taxon>
        <taxon>Pseudomonadati</taxon>
        <taxon>Pseudomonadota</taxon>
        <taxon>Alphaproteobacteria</taxon>
        <taxon>Sphingomonadales</taxon>
        <taxon>Sphingomonadaceae</taxon>
        <taxon>Novosphingobium</taxon>
    </lineage>
</organism>
<dbReference type="Gene3D" id="3.10.180.10">
    <property type="entry name" value="2,3-Dihydroxybiphenyl 1,2-Dioxygenase, domain 1"/>
    <property type="match status" value="1"/>
</dbReference>
<dbReference type="Proteomes" id="UP000522081">
    <property type="component" value="Unassembled WGS sequence"/>
</dbReference>
<name>A0A7Z0BWE0_9SPHN</name>
<keyword evidence="1" id="KW-0223">Dioxygenase</keyword>
<sequence length="171" mass="19295">MIAPKNFFQSAWVVRDLDEAVDRWLRTMRVGPFFMMRDVEVEGFRYRGTPGTIRFSAALAQAGSMQIELIQQDGSDPSAYRDSIAEGEEGFHHFGTIVPDYEAELSFYTSQGIAVAADGMFGDMHYAYVDTRDQIGYMTELVEAKESILELFRTVADAAVDWDGRDPIRTP</sequence>
<evidence type="ECO:0000313" key="2">
    <source>
        <dbReference type="Proteomes" id="UP000522081"/>
    </source>
</evidence>
<keyword evidence="1" id="KW-0560">Oxidoreductase</keyword>
<dbReference type="EMBL" id="JACBZF010000005">
    <property type="protein sequence ID" value="NYH96305.1"/>
    <property type="molecule type" value="Genomic_DNA"/>
</dbReference>
<evidence type="ECO:0000313" key="1">
    <source>
        <dbReference type="EMBL" id="NYH96305.1"/>
    </source>
</evidence>
<keyword evidence="1" id="KW-0456">Lyase</keyword>
<dbReference type="InterPro" id="IPR029068">
    <property type="entry name" value="Glyas_Bleomycin-R_OHBP_Dase"/>
</dbReference>
<dbReference type="SUPFAM" id="SSF54593">
    <property type="entry name" value="Glyoxalase/Bleomycin resistance protein/Dihydroxybiphenyl dioxygenase"/>
    <property type="match status" value="1"/>
</dbReference>
<protein>
    <submittedName>
        <fullName evidence="1">Catechol 2,3-dioxygenase-like lactoylglutathione lyase family enzyme</fullName>
    </submittedName>
</protein>
<comment type="caution">
    <text evidence="1">The sequence shown here is derived from an EMBL/GenBank/DDBJ whole genome shotgun (WGS) entry which is preliminary data.</text>
</comment>
<keyword evidence="2" id="KW-1185">Reference proteome</keyword>
<dbReference type="Pfam" id="PF13669">
    <property type="entry name" value="Glyoxalase_4"/>
    <property type="match status" value="1"/>
</dbReference>
<accession>A0A7Z0BWE0</accession>
<dbReference type="GO" id="GO:0051213">
    <property type="term" value="F:dioxygenase activity"/>
    <property type="evidence" value="ECO:0007669"/>
    <property type="project" value="UniProtKB-KW"/>
</dbReference>
<gene>
    <name evidence="1" type="ORF">FHS75_002644</name>
</gene>
<proteinExistence type="predicted"/>
<dbReference type="AlphaFoldDB" id="A0A7Z0BWE0"/>
<dbReference type="RefSeq" id="WP_179408158.1">
    <property type="nucleotide sequence ID" value="NZ_BMGF01000005.1"/>
</dbReference>
<reference evidence="1 2" key="1">
    <citation type="submission" date="2020-07" db="EMBL/GenBank/DDBJ databases">
        <title>Genomic Encyclopedia of Type Strains, Phase IV (KMG-IV): sequencing the most valuable type-strain genomes for metagenomic binning, comparative biology and taxonomic classification.</title>
        <authorList>
            <person name="Goeker M."/>
        </authorList>
    </citation>
    <scope>NUCLEOTIDE SEQUENCE [LARGE SCALE GENOMIC DNA]</scope>
    <source>
        <strain evidence="1 2">DSM 29043</strain>
    </source>
</reference>